<accession>A0A6B2LCU7</accession>
<dbReference type="InterPro" id="IPR000644">
    <property type="entry name" value="CBS_dom"/>
</dbReference>
<dbReference type="AlphaFoldDB" id="A0A6B2LCU7"/>
<evidence type="ECO:0000256" key="3">
    <source>
        <dbReference type="PROSITE-ProRule" id="PRU00703"/>
    </source>
</evidence>
<evidence type="ECO:0000256" key="2">
    <source>
        <dbReference type="ARBA" id="ARBA00023122"/>
    </source>
</evidence>
<feature type="domain" description="CBS" evidence="4">
    <location>
        <begin position="212"/>
        <end position="263"/>
    </location>
</feature>
<keyword evidence="1" id="KW-0677">Repeat</keyword>
<organism evidence="5">
    <name type="scientific">Arcella intermedia</name>
    <dbReference type="NCBI Taxonomy" id="1963864"/>
    <lineage>
        <taxon>Eukaryota</taxon>
        <taxon>Amoebozoa</taxon>
        <taxon>Tubulinea</taxon>
        <taxon>Elardia</taxon>
        <taxon>Arcellinida</taxon>
        <taxon>Sphaerothecina</taxon>
        <taxon>Arcellidae</taxon>
        <taxon>Arcella</taxon>
    </lineage>
</organism>
<dbReference type="InterPro" id="IPR050511">
    <property type="entry name" value="AMPK_gamma/SDS23_families"/>
</dbReference>
<dbReference type="Pfam" id="PF00571">
    <property type="entry name" value="CBS"/>
    <property type="match status" value="2"/>
</dbReference>
<evidence type="ECO:0000256" key="1">
    <source>
        <dbReference type="ARBA" id="ARBA00022737"/>
    </source>
</evidence>
<dbReference type="InterPro" id="IPR046342">
    <property type="entry name" value="CBS_dom_sf"/>
</dbReference>
<dbReference type="EMBL" id="GIBP01005846">
    <property type="protein sequence ID" value="NDV34815.1"/>
    <property type="molecule type" value="Transcribed_RNA"/>
</dbReference>
<evidence type="ECO:0000259" key="4">
    <source>
        <dbReference type="PROSITE" id="PS51371"/>
    </source>
</evidence>
<dbReference type="PROSITE" id="PS51371">
    <property type="entry name" value="CBS"/>
    <property type="match status" value="2"/>
</dbReference>
<dbReference type="PANTHER" id="PTHR13780">
    <property type="entry name" value="AMP-ACTIVATED PROTEIN KINASE, GAMMA REGULATORY SUBUNIT"/>
    <property type="match status" value="1"/>
</dbReference>
<sequence>MKILNKENILSIPVISEKETRFLGFVDVLDIASSVYHEWLKVSSELNGDLFPDEKYFETPISELLNYSRIDYPYFVSTTDTIEKVIQLFRSPRVAHRLHRVAVLDENKKMVDVLSQSDIIRFAAANITKFKSKKSKIAEELKIIRAPIMLKVDCSIADALLCVCNNMISGIALVDEQFQLIGNFSASDLRGIDPSCFTFFSGSVLQFLSKQSTPKPTKFMKEQSTLEEIVKEIASDNIHRIFVTSDAGFPKGVISLIDIITIL</sequence>
<evidence type="ECO:0000313" key="5">
    <source>
        <dbReference type="EMBL" id="NDV34815.1"/>
    </source>
</evidence>
<name>A0A6B2LCU7_9EUKA</name>
<dbReference type="SUPFAM" id="SSF54631">
    <property type="entry name" value="CBS-domain pair"/>
    <property type="match status" value="2"/>
</dbReference>
<keyword evidence="2 3" id="KW-0129">CBS domain</keyword>
<dbReference type="CDD" id="cd02205">
    <property type="entry name" value="CBS_pair_SF"/>
    <property type="match status" value="2"/>
</dbReference>
<proteinExistence type="predicted"/>
<reference evidence="5" key="1">
    <citation type="journal article" date="2020" name="J. Eukaryot. Microbiol.">
        <title>De novo Sequencing, Assembly and Annotation of the Transcriptome for the Free-Living Testate Amoeba Arcella intermedia.</title>
        <authorList>
            <person name="Ribeiro G.M."/>
            <person name="Porfirio-Sousa A.L."/>
            <person name="Maurer-Alcala X.X."/>
            <person name="Katz L.A."/>
            <person name="Lahr D.J.G."/>
        </authorList>
    </citation>
    <scope>NUCLEOTIDE SEQUENCE</scope>
</reference>
<dbReference type="SMART" id="SM00116">
    <property type="entry name" value="CBS"/>
    <property type="match status" value="2"/>
</dbReference>
<protein>
    <recommendedName>
        <fullName evidence="4">CBS domain-containing protein</fullName>
    </recommendedName>
</protein>
<feature type="domain" description="CBS" evidence="4">
    <location>
        <begin position="67"/>
        <end position="130"/>
    </location>
</feature>
<dbReference type="Gene3D" id="3.10.580.10">
    <property type="entry name" value="CBS-domain"/>
    <property type="match status" value="2"/>
</dbReference>
<dbReference type="PANTHER" id="PTHR13780:SF36">
    <property type="entry name" value="CBS DOMAIN-CONTAINING PROTEIN"/>
    <property type="match status" value="1"/>
</dbReference>